<reference evidence="7 8" key="1">
    <citation type="submission" date="2019-08" db="EMBL/GenBank/DDBJ databases">
        <title>Deep-cultivation of Planctomycetes and their phenomic and genomic characterization uncovers novel biology.</title>
        <authorList>
            <person name="Wiegand S."/>
            <person name="Jogler M."/>
            <person name="Boedeker C."/>
            <person name="Pinto D."/>
            <person name="Vollmers J."/>
            <person name="Rivas-Marin E."/>
            <person name="Kohn T."/>
            <person name="Peeters S.H."/>
            <person name="Heuer A."/>
            <person name="Rast P."/>
            <person name="Oberbeckmann S."/>
            <person name="Bunk B."/>
            <person name="Jeske O."/>
            <person name="Meyerdierks A."/>
            <person name="Storesund J.E."/>
            <person name="Kallscheuer N."/>
            <person name="Luecker S."/>
            <person name="Lage O.M."/>
            <person name="Pohl T."/>
            <person name="Merkel B.J."/>
            <person name="Hornburger P."/>
            <person name="Mueller R.-W."/>
            <person name="Bruemmer F."/>
            <person name="Labrenz M."/>
            <person name="Spormann A.M."/>
            <person name="Op den Camp H."/>
            <person name="Overmann J."/>
            <person name="Amann R."/>
            <person name="Jetten M.S.M."/>
            <person name="Mascher T."/>
            <person name="Medema M.H."/>
            <person name="Devos D.P."/>
            <person name="Kaster A.-K."/>
            <person name="Ovreas L."/>
            <person name="Rohde M."/>
            <person name="Galperin M.Y."/>
            <person name="Jogler C."/>
        </authorList>
    </citation>
    <scope>NUCLEOTIDE SEQUENCE [LARGE SCALE GENOMIC DNA]</scope>
    <source>
        <strain evidence="7 8">OJF2</strain>
    </source>
</reference>
<dbReference type="InterPro" id="IPR014284">
    <property type="entry name" value="RNA_pol_sigma-70_dom"/>
</dbReference>
<dbReference type="GO" id="GO:0016987">
    <property type="term" value="F:sigma factor activity"/>
    <property type="evidence" value="ECO:0007669"/>
    <property type="project" value="UniProtKB-KW"/>
</dbReference>
<dbReference type="Gene3D" id="1.10.1740.10">
    <property type="match status" value="1"/>
</dbReference>
<sequence>MTNDPTDTDLLLERLRGGDRQALTDLFQRHRGRLRRMVELRLDARLQGRVDASDVLQDAFLDAATHLDGYLRGAGPPPFLWLRCVVSQRLAIVHRRHRGTKMRDVAQEVSLYREAPPQASSAALASMLLGRLTSPSNAAIRAEQVLRVQEALNALEPIDREVIALRQFEELSRAEAAQVLGITEEAGAKRYIRALRRLKSVLEARPGGAEGH</sequence>
<evidence type="ECO:0000313" key="8">
    <source>
        <dbReference type="Proteomes" id="UP000324233"/>
    </source>
</evidence>
<keyword evidence="2" id="KW-0805">Transcription regulation</keyword>
<dbReference type="SUPFAM" id="SSF88659">
    <property type="entry name" value="Sigma3 and sigma4 domains of RNA polymerase sigma factors"/>
    <property type="match status" value="1"/>
</dbReference>
<dbReference type="AlphaFoldDB" id="A0A5B9WGM5"/>
<dbReference type="GO" id="GO:0006352">
    <property type="term" value="P:DNA-templated transcription initiation"/>
    <property type="evidence" value="ECO:0007669"/>
    <property type="project" value="InterPro"/>
</dbReference>
<dbReference type="InterPro" id="IPR013249">
    <property type="entry name" value="RNA_pol_sigma70_r4_t2"/>
</dbReference>
<dbReference type="SUPFAM" id="SSF88946">
    <property type="entry name" value="Sigma2 domain of RNA polymerase sigma factors"/>
    <property type="match status" value="1"/>
</dbReference>
<evidence type="ECO:0000256" key="4">
    <source>
        <dbReference type="ARBA" id="ARBA00023125"/>
    </source>
</evidence>
<keyword evidence="3" id="KW-0731">Sigma factor</keyword>
<dbReference type="PANTHER" id="PTHR43133:SF8">
    <property type="entry name" value="RNA POLYMERASE SIGMA FACTOR HI_1459-RELATED"/>
    <property type="match status" value="1"/>
</dbReference>
<comment type="similarity">
    <text evidence="1">Belongs to the sigma-70 factor family. ECF subfamily.</text>
</comment>
<accession>A0A5B9WGM5</accession>
<keyword evidence="5" id="KW-0804">Transcription</keyword>
<dbReference type="KEGG" id="agv:OJF2_77670"/>
<dbReference type="NCBIfam" id="TIGR02937">
    <property type="entry name" value="sigma70-ECF"/>
    <property type="match status" value="1"/>
</dbReference>
<evidence type="ECO:0000256" key="1">
    <source>
        <dbReference type="ARBA" id="ARBA00010641"/>
    </source>
</evidence>
<feature type="domain" description="RNA polymerase sigma factor 70 region 4 type 2" evidence="6">
    <location>
        <begin position="147"/>
        <end position="198"/>
    </location>
</feature>
<dbReference type="GO" id="GO:0003677">
    <property type="term" value="F:DNA binding"/>
    <property type="evidence" value="ECO:0007669"/>
    <property type="project" value="UniProtKB-KW"/>
</dbReference>
<name>A0A5B9WGM5_9BACT</name>
<dbReference type="Proteomes" id="UP000324233">
    <property type="component" value="Chromosome"/>
</dbReference>
<evidence type="ECO:0000256" key="3">
    <source>
        <dbReference type="ARBA" id="ARBA00023082"/>
    </source>
</evidence>
<dbReference type="InterPro" id="IPR013324">
    <property type="entry name" value="RNA_pol_sigma_r3/r4-like"/>
</dbReference>
<dbReference type="Pfam" id="PF08281">
    <property type="entry name" value="Sigma70_r4_2"/>
    <property type="match status" value="1"/>
</dbReference>
<dbReference type="RefSeq" id="WP_148598500.1">
    <property type="nucleotide sequence ID" value="NZ_CP042997.1"/>
</dbReference>
<dbReference type="CDD" id="cd06171">
    <property type="entry name" value="Sigma70_r4"/>
    <property type="match status" value="1"/>
</dbReference>
<dbReference type="Gene3D" id="1.10.10.10">
    <property type="entry name" value="Winged helix-like DNA-binding domain superfamily/Winged helix DNA-binding domain"/>
    <property type="match status" value="1"/>
</dbReference>
<evidence type="ECO:0000259" key="6">
    <source>
        <dbReference type="Pfam" id="PF08281"/>
    </source>
</evidence>
<dbReference type="InterPro" id="IPR013325">
    <property type="entry name" value="RNA_pol_sigma_r2"/>
</dbReference>
<evidence type="ECO:0000256" key="5">
    <source>
        <dbReference type="ARBA" id="ARBA00023163"/>
    </source>
</evidence>
<gene>
    <name evidence="7" type="ORF">OJF2_77670</name>
</gene>
<organism evidence="7 8">
    <name type="scientific">Aquisphaera giovannonii</name>
    <dbReference type="NCBI Taxonomy" id="406548"/>
    <lineage>
        <taxon>Bacteria</taxon>
        <taxon>Pseudomonadati</taxon>
        <taxon>Planctomycetota</taxon>
        <taxon>Planctomycetia</taxon>
        <taxon>Isosphaerales</taxon>
        <taxon>Isosphaeraceae</taxon>
        <taxon>Aquisphaera</taxon>
    </lineage>
</organism>
<dbReference type="InterPro" id="IPR039425">
    <property type="entry name" value="RNA_pol_sigma-70-like"/>
</dbReference>
<dbReference type="OrthoDB" id="276109at2"/>
<dbReference type="PANTHER" id="PTHR43133">
    <property type="entry name" value="RNA POLYMERASE ECF-TYPE SIGMA FACTO"/>
    <property type="match status" value="1"/>
</dbReference>
<proteinExistence type="inferred from homology"/>
<evidence type="ECO:0000313" key="7">
    <source>
        <dbReference type="EMBL" id="QEH39155.1"/>
    </source>
</evidence>
<keyword evidence="4" id="KW-0238">DNA-binding</keyword>
<protein>
    <submittedName>
        <fullName evidence="7">RNA polymerase sigma factor</fullName>
    </submittedName>
</protein>
<evidence type="ECO:0000256" key="2">
    <source>
        <dbReference type="ARBA" id="ARBA00023015"/>
    </source>
</evidence>
<dbReference type="InterPro" id="IPR036388">
    <property type="entry name" value="WH-like_DNA-bd_sf"/>
</dbReference>
<dbReference type="EMBL" id="CP042997">
    <property type="protein sequence ID" value="QEH39155.1"/>
    <property type="molecule type" value="Genomic_DNA"/>
</dbReference>
<keyword evidence="8" id="KW-1185">Reference proteome</keyword>